<dbReference type="PANTHER" id="PTHR12914">
    <property type="entry name" value="PARTNER OF SLD5"/>
    <property type="match status" value="1"/>
</dbReference>
<evidence type="ECO:0000313" key="9">
    <source>
        <dbReference type="EMBL" id="SSX20644.1"/>
    </source>
</evidence>
<organism evidence="8">
    <name type="scientific">Culicoides sonorensis</name>
    <name type="common">Biting midge</name>
    <dbReference type="NCBI Taxonomy" id="179676"/>
    <lineage>
        <taxon>Eukaryota</taxon>
        <taxon>Metazoa</taxon>
        <taxon>Ecdysozoa</taxon>
        <taxon>Arthropoda</taxon>
        <taxon>Hexapoda</taxon>
        <taxon>Insecta</taxon>
        <taxon>Pterygota</taxon>
        <taxon>Neoptera</taxon>
        <taxon>Endopterygota</taxon>
        <taxon>Diptera</taxon>
        <taxon>Nematocera</taxon>
        <taxon>Chironomoidea</taxon>
        <taxon>Ceratopogonidae</taxon>
        <taxon>Ceratopogoninae</taxon>
        <taxon>Culicoides</taxon>
        <taxon>Monoculicoides</taxon>
    </lineage>
</organism>
<comment type="subunit">
    <text evidence="5">Component of the GINS complex.</text>
</comment>
<comment type="subcellular location">
    <subcellularLocation>
        <location evidence="1 5">Nucleus</location>
    </subcellularLocation>
</comment>
<evidence type="ECO:0000256" key="4">
    <source>
        <dbReference type="ARBA" id="ARBA00023242"/>
    </source>
</evidence>
<dbReference type="VEuPathDB" id="VectorBase:CSON002110"/>
<dbReference type="SUPFAM" id="SSF158573">
    <property type="entry name" value="GINS helical bundle-like"/>
    <property type="match status" value="1"/>
</dbReference>
<proteinExistence type="inferred from homology"/>
<dbReference type="InterPro" id="IPR021151">
    <property type="entry name" value="GINS_A"/>
</dbReference>
<protein>
    <recommendedName>
        <fullName evidence="5">DNA replication complex GINS protein PSF1</fullName>
    </recommendedName>
</protein>
<dbReference type="CDD" id="cd11710">
    <property type="entry name" value="GINS_A_psf1"/>
    <property type="match status" value="1"/>
</dbReference>
<sequence>MQAEQGYELIKQFMRTTELVPPFDDDKIRTILKEIDATYGLNHEDAKTYQQTRDQALLPIVNYRHLTMTRSKRCILAYLYNRLQRIKTIRWDIGPVIPASMKENMCAPEVIFFNKYSELLSSYMMSYSEETALNLTDYTKPPKSLFIEVKCLIDEGKFELEDGETISMQKNTIHYLPRAQAEPLIRKGILQQIN</sequence>
<evidence type="ECO:0000259" key="6">
    <source>
        <dbReference type="Pfam" id="PF05916"/>
    </source>
</evidence>
<comment type="similarity">
    <text evidence="2 5">Belongs to the GINS1/PSF1 family.</text>
</comment>
<evidence type="ECO:0000313" key="8">
    <source>
        <dbReference type="EMBL" id="SSX00264.1"/>
    </source>
</evidence>
<keyword evidence="3 5" id="KW-0235">DNA replication</keyword>
<dbReference type="Pfam" id="PF05916">
    <property type="entry name" value="Sld5"/>
    <property type="match status" value="1"/>
</dbReference>
<evidence type="ECO:0000256" key="2">
    <source>
        <dbReference type="ARBA" id="ARBA00006677"/>
    </source>
</evidence>
<dbReference type="EMBL" id="UFQS01000134">
    <property type="protein sequence ID" value="SSX00264.1"/>
    <property type="molecule type" value="Genomic_DNA"/>
</dbReference>
<feature type="domain" description="DNA replication complex GINS protein PSF1 C-terminal" evidence="7">
    <location>
        <begin position="143"/>
        <end position="193"/>
    </location>
</feature>
<dbReference type="InterPro" id="IPR056783">
    <property type="entry name" value="PSF1_C"/>
</dbReference>
<dbReference type="EMBL" id="UFQT01000134">
    <property type="protein sequence ID" value="SSX20644.1"/>
    <property type="molecule type" value="Genomic_DNA"/>
</dbReference>
<evidence type="ECO:0000256" key="1">
    <source>
        <dbReference type="ARBA" id="ARBA00004123"/>
    </source>
</evidence>
<reference evidence="8" key="1">
    <citation type="submission" date="2018-04" db="EMBL/GenBank/DDBJ databases">
        <authorList>
            <person name="Go L.Y."/>
            <person name="Mitchell J.A."/>
        </authorList>
    </citation>
    <scope>NUCLEOTIDE SEQUENCE</scope>
    <source>
        <tissue evidence="8">Whole organism</tissue>
    </source>
</reference>
<evidence type="ECO:0000256" key="3">
    <source>
        <dbReference type="ARBA" id="ARBA00022705"/>
    </source>
</evidence>
<dbReference type="InterPro" id="IPR036224">
    <property type="entry name" value="GINS_bundle-like_dom_sf"/>
</dbReference>
<dbReference type="OMA" id="MFCEKAT"/>
<feature type="domain" description="GINS subunit" evidence="6">
    <location>
        <begin position="59"/>
        <end position="126"/>
    </location>
</feature>
<gene>
    <name evidence="8" type="primary">CSON002110</name>
</gene>
<reference evidence="9" key="2">
    <citation type="submission" date="2018-07" db="EMBL/GenBank/DDBJ databases">
        <authorList>
            <person name="Quirk P.G."/>
            <person name="Krulwich T.A."/>
        </authorList>
    </citation>
    <scope>NUCLEOTIDE SEQUENCE</scope>
</reference>
<dbReference type="Pfam" id="PF24997">
    <property type="entry name" value="PSF1_C"/>
    <property type="match status" value="1"/>
</dbReference>
<dbReference type="AlphaFoldDB" id="A0A336K5K7"/>
<keyword evidence="4 5" id="KW-0539">Nucleus</keyword>
<dbReference type="InterPro" id="IPR005339">
    <property type="entry name" value="GINS_Psf1"/>
</dbReference>
<comment type="function">
    <text evidence="5">Required for correct functioning of the GINS complex, a complex that plays an essential role in the initiation of DNA replication, and progression of DNA replication forks. GINS complex seems to bind preferentially to single-stranded DNA.</text>
</comment>
<dbReference type="CDD" id="cd21696">
    <property type="entry name" value="GINS_B_Psf1"/>
    <property type="match status" value="1"/>
</dbReference>
<name>A0A336K5K7_CULSO</name>
<dbReference type="GO" id="GO:1902983">
    <property type="term" value="P:DNA strand elongation involved in mitotic DNA replication"/>
    <property type="evidence" value="ECO:0007669"/>
    <property type="project" value="TreeGrafter"/>
</dbReference>
<dbReference type="Gene3D" id="1.20.58.1030">
    <property type="match status" value="1"/>
</dbReference>
<evidence type="ECO:0000259" key="7">
    <source>
        <dbReference type="Pfam" id="PF24997"/>
    </source>
</evidence>
<dbReference type="GO" id="GO:0000811">
    <property type="term" value="C:GINS complex"/>
    <property type="evidence" value="ECO:0007669"/>
    <property type="project" value="UniProtKB-UniRule"/>
</dbReference>
<dbReference type="PANTHER" id="PTHR12914:SF2">
    <property type="entry name" value="DNA REPLICATION COMPLEX GINS PROTEIN PSF1"/>
    <property type="match status" value="1"/>
</dbReference>
<evidence type="ECO:0000256" key="5">
    <source>
        <dbReference type="RuleBase" id="RU368085"/>
    </source>
</evidence>
<accession>A0A336K5K7</accession>